<dbReference type="OrthoDB" id="270392at2759"/>
<sequence>MKDSVLLLASFEKTVDHLFEAAFYSQKDPIRGVSESIILGVPISIGTGMFGLLQKIPAPSIALNEPIFMKPEFGLKI</sequence>
<keyword evidence="2" id="KW-0479">Metal-binding</keyword>
<dbReference type="InterPro" id="IPR015700">
    <property type="entry name" value="RPC1"/>
</dbReference>
<dbReference type="FunFam" id="1.10.150.390:FF:000004">
    <property type="entry name" value="DNA-directed RNA polymerase subunit"/>
    <property type="match status" value="1"/>
</dbReference>
<comment type="subcellular location">
    <subcellularLocation>
        <location evidence="1">Nucleus</location>
    </subcellularLocation>
</comment>
<organism evidence="7 8">
    <name type="scientific">Teladorsagia circumcincta</name>
    <name type="common">Brown stomach worm</name>
    <name type="synonym">Ostertagia circumcincta</name>
    <dbReference type="NCBI Taxonomy" id="45464"/>
    <lineage>
        <taxon>Eukaryota</taxon>
        <taxon>Metazoa</taxon>
        <taxon>Ecdysozoa</taxon>
        <taxon>Nematoda</taxon>
        <taxon>Chromadorea</taxon>
        <taxon>Rhabditida</taxon>
        <taxon>Rhabditina</taxon>
        <taxon>Rhabditomorpha</taxon>
        <taxon>Strongyloidea</taxon>
        <taxon>Trichostrongylidae</taxon>
        <taxon>Teladorsagia</taxon>
    </lineage>
</organism>
<dbReference type="SUPFAM" id="SSF64484">
    <property type="entry name" value="beta and beta-prime subunits of DNA dependent RNA-polymerase"/>
    <property type="match status" value="1"/>
</dbReference>
<keyword evidence="3" id="KW-0862">Zinc</keyword>
<evidence type="ECO:0000313" key="8">
    <source>
        <dbReference type="Proteomes" id="UP000230423"/>
    </source>
</evidence>
<dbReference type="PANTHER" id="PTHR48446">
    <property type="entry name" value="DNA-DIRECTED RNA POLYMERASE SUBUNIT BETA' N-TERMINAL SECTION"/>
    <property type="match status" value="1"/>
</dbReference>
<dbReference type="EMBL" id="KZ345284">
    <property type="protein sequence ID" value="PIO74403.1"/>
    <property type="molecule type" value="Genomic_DNA"/>
</dbReference>
<gene>
    <name evidence="7" type="ORF">TELCIR_03588</name>
</gene>
<dbReference type="Proteomes" id="UP000230423">
    <property type="component" value="Unassembled WGS sequence"/>
</dbReference>
<dbReference type="PANTHER" id="PTHR48446:SF1">
    <property type="entry name" value="DNA-DIRECTED RNA POLYMERASE SUBUNIT BETA' N-TERMINAL SECTION"/>
    <property type="match status" value="1"/>
</dbReference>
<evidence type="ECO:0000256" key="4">
    <source>
        <dbReference type="ARBA" id="ARBA00022842"/>
    </source>
</evidence>
<keyword evidence="8" id="KW-1185">Reference proteome</keyword>
<protein>
    <submittedName>
        <fullName evidence="7">Uncharacterized protein</fullName>
    </submittedName>
</protein>
<evidence type="ECO:0000256" key="5">
    <source>
        <dbReference type="ARBA" id="ARBA00023242"/>
    </source>
</evidence>
<evidence type="ECO:0000256" key="6">
    <source>
        <dbReference type="ARBA" id="ARBA00048552"/>
    </source>
</evidence>
<dbReference type="GO" id="GO:0046872">
    <property type="term" value="F:metal ion binding"/>
    <property type="evidence" value="ECO:0007669"/>
    <property type="project" value="UniProtKB-KW"/>
</dbReference>
<keyword evidence="5" id="KW-0539">Nucleus</keyword>
<evidence type="ECO:0000256" key="3">
    <source>
        <dbReference type="ARBA" id="ARBA00022833"/>
    </source>
</evidence>
<proteinExistence type="predicted"/>
<name>A0A2G9UW65_TELCI</name>
<dbReference type="GO" id="GO:0005634">
    <property type="term" value="C:nucleus"/>
    <property type="evidence" value="ECO:0007669"/>
    <property type="project" value="UniProtKB-SubCell"/>
</dbReference>
<dbReference type="Gene3D" id="1.10.150.390">
    <property type="match status" value="1"/>
</dbReference>
<dbReference type="GO" id="GO:0003899">
    <property type="term" value="F:DNA-directed RNA polymerase activity"/>
    <property type="evidence" value="ECO:0007669"/>
    <property type="project" value="UniProtKB-EC"/>
</dbReference>
<evidence type="ECO:0000256" key="1">
    <source>
        <dbReference type="ARBA" id="ARBA00004123"/>
    </source>
</evidence>
<comment type="catalytic activity">
    <reaction evidence="6">
        <text>RNA(n) + a ribonucleoside 5'-triphosphate = RNA(n+1) + diphosphate</text>
        <dbReference type="Rhea" id="RHEA:21248"/>
        <dbReference type="Rhea" id="RHEA-COMP:14527"/>
        <dbReference type="Rhea" id="RHEA-COMP:17342"/>
        <dbReference type="ChEBI" id="CHEBI:33019"/>
        <dbReference type="ChEBI" id="CHEBI:61557"/>
        <dbReference type="ChEBI" id="CHEBI:140395"/>
        <dbReference type="EC" id="2.7.7.6"/>
    </reaction>
</comment>
<reference evidence="7 8" key="1">
    <citation type="submission" date="2015-09" db="EMBL/GenBank/DDBJ databases">
        <title>Draft genome of the parasitic nematode Teladorsagia circumcincta isolate WARC Sus (inbred).</title>
        <authorList>
            <person name="Mitreva M."/>
        </authorList>
    </citation>
    <scope>NUCLEOTIDE SEQUENCE [LARGE SCALE GENOMIC DNA]</scope>
    <source>
        <strain evidence="7 8">S</strain>
    </source>
</reference>
<evidence type="ECO:0000313" key="7">
    <source>
        <dbReference type="EMBL" id="PIO74403.1"/>
    </source>
</evidence>
<dbReference type="AlphaFoldDB" id="A0A2G9UW65"/>
<accession>A0A2G9UW65</accession>
<keyword evidence="4" id="KW-0460">Magnesium</keyword>
<evidence type="ECO:0000256" key="2">
    <source>
        <dbReference type="ARBA" id="ARBA00022723"/>
    </source>
</evidence>